<reference evidence="2 3" key="1">
    <citation type="submission" date="2018-04" db="EMBL/GenBank/DDBJ databases">
        <title>Pararhodobacter oceanense sp. nov., isolated from marine intertidal sediment.</title>
        <authorList>
            <person name="Wang X.-L."/>
            <person name="Du Z.-J."/>
        </authorList>
    </citation>
    <scope>NUCLEOTIDE SEQUENCE [LARGE SCALE GENOMIC DNA]</scope>
    <source>
        <strain evidence="2 3">AM505</strain>
    </source>
</reference>
<dbReference type="OrthoDB" id="7875737at2"/>
<evidence type="ECO:0000256" key="1">
    <source>
        <dbReference type="SAM" id="Phobius"/>
    </source>
</evidence>
<keyword evidence="1" id="KW-1133">Transmembrane helix</keyword>
<name>A0A2T8HXH7_9RHOB</name>
<comment type="caution">
    <text evidence="2">The sequence shown here is derived from an EMBL/GenBank/DDBJ whole genome shotgun (WGS) entry which is preliminary data.</text>
</comment>
<evidence type="ECO:0000313" key="2">
    <source>
        <dbReference type="EMBL" id="PVH30104.1"/>
    </source>
</evidence>
<proteinExistence type="predicted"/>
<accession>A0A2T8HXH7</accession>
<organism evidence="2 3">
    <name type="scientific">Pararhodobacter oceanensis</name>
    <dbReference type="NCBI Taxonomy" id="2172121"/>
    <lineage>
        <taxon>Bacteria</taxon>
        <taxon>Pseudomonadati</taxon>
        <taxon>Pseudomonadota</taxon>
        <taxon>Alphaproteobacteria</taxon>
        <taxon>Rhodobacterales</taxon>
        <taxon>Paracoccaceae</taxon>
        <taxon>Pararhodobacter</taxon>
    </lineage>
</organism>
<gene>
    <name evidence="2" type="ORF">DDE20_00590</name>
</gene>
<feature type="transmembrane region" description="Helical" evidence="1">
    <location>
        <begin position="50"/>
        <end position="73"/>
    </location>
</feature>
<dbReference type="Proteomes" id="UP000245911">
    <property type="component" value="Unassembled WGS sequence"/>
</dbReference>
<protein>
    <submittedName>
        <fullName evidence="2">Uncharacterized protein</fullName>
    </submittedName>
</protein>
<dbReference type="RefSeq" id="WP_116556509.1">
    <property type="nucleotide sequence ID" value="NZ_QDKM01000001.1"/>
</dbReference>
<evidence type="ECO:0000313" key="3">
    <source>
        <dbReference type="Proteomes" id="UP000245911"/>
    </source>
</evidence>
<keyword evidence="3" id="KW-1185">Reference proteome</keyword>
<keyword evidence="1" id="KW-0812">Transmembrane</keyword>
<keyword evidence="1" id="KW-0472">Membrane</keyword>
<feature type="transmembrane region" description="Helical" evidence="1">
    <location>
        <begin position="6"/>
        <end position="29"/>
    </location>
</feature>
<sequence length="74" mass="7817">MTLFQLLIWIGAAVTLAGVVGLLATGVSANKLRNSGLPDDEMRRRLQSAVHRNMAALFVAVIGLMMVIIGIALG</sequence>
<dbReference type="EMBL" id="QDKM01000001">
    <property type="protein sequence ID" value="PVH30104.1"/>
    <property type="molecule type" value="Genomic_DNA"/>
</dbReference>
<dbReference type="AlphaFoldDB" id="A0A2T8HXH7"/>